<proteinExistence type="predicted"/>
<dbReference type="AlphaFoldDB" id="A0A7W9NEV4"/>
<name>A0A7W9NEV4_9PSEU</name>
<organism evidence="1 2">
    <name type="scientific">Kutzneria kofuensis</name>
    <dbReference type="NCBI Taxonomy" id="103725"/>
    <lineage>
        <taxon>Bacteria</taxon>
        <taxon>Bacillati</taxon>
        <taxon>Actinomycetota</taxon>
        <taxon>Actinomycetes</taxon>
        <taxon>Pseudonocardiales</taxon>
        <taxon>Pseudonocardiaceae</taxon>
        <taxon>Kutzneria</taxon>
    </lineage>
</organism>
<evidence type="ECO:0000313" key="1">
    <source>
        <dbReference type="EMBL" id="MBB5890000.1"/>
    </source>
</evidence>
<evidence type="ECO:0000313" key="2">
    <source>
        <dbReference type="Proteomes" id="UP000585638"/>
    </source>
</evidence>
<gene>
    <name evidence="1" type="ORF">BJ998_001196</name>
</gene>
<evidence type="ECO:0008006" key="3">
    <source>
        <dbReference type="Google" id="ProtNLM"/>
    </source>
</evidence>
<sequence length="157" mass="16883">MPARVVKVAAGVEETDRPVPVRDDRHQALAVLIGNWINQGETAGGDPILTSDVYEWAPGGFFVVHTAFGKIGEAGVGGVEMIGVDGDGYLSTFYDSFGNVHQSRFEIDGTELRWIGERTRCTVTLADNGTTQLGRHESSADGVTWSPSMTVTLRKTA</sequence>
<dbReference type="EMBL" id="JACHIR010000001">
    <property type="protein sequence ID" value="MBB5890000.1"/>
    <property type="molecule type" value="Genomic_DNA"/>
</dbReference>
<accession>A0A7W9NEV4</accession>
<dbReference type="Proteomes" id="UP000585638">
    <property type="component" value="Unassembled WGS sequence"/>
</dbReference>
<keyword evidence="2" id="KW-1185">Reference proteome</keyword>
<reference evidence="1 2" key="1">
    <citation type="submission" date="2020-08" db="EMBL/GenBank/DDBJ databases">
        <title>Sequencing the genomes of 1000 actinobacteria strains.</title>
        <authorList>
            <person name="Klenk H.-P."/>
        </authorList>
    </citation>
    <scope>NUCLEOTIDE SEQUENCE [LARGE SCALE GENOMIC DNA]</scope>
    <source>
        <strain evidence="1 2">DSM 43851</strain>
    </source>
</reference>
<comment type="caution">
    <text evidence="1">The sequence shown here is derived from an EMBL/GenBank/DDBJ whole genome shotgun (WGS) entry which is preliminary data.</text>
</comment>
<dbReference type="RefSeq" id="WP_184859206.1">
    <property type="nucleotide sequence ID" value="NZ_BAAAWY010000008.1"/>
</dbReference>
<protein>
    <recommendedName>
        <fullName evidence="3">DUF1579 domain-containing protein</fullName>
    </recommendedName>
</protein>